<evidence type="ECO:0008006" key="9">
    <source>
        <dbReference type="Google" id="ProtNLM"/>
    </source>
</evidence>
<dbReference type="Proteomes" id="UP000271889">
    <property type="component" value="Unassembled WGS sequence"/>
</dbReference>
<keyword evidence="4 6" id="KW-1133">Transmembrane helix</keyword>
<keyword evidence="3 6" id="KW-0812">Transmembrane</keyword>
<dbReference type="GO" id="GO:0012505">
    <property type="term" value="C:endomembrane system"/>
    <property type="evidence" value="ECO:0007669"/>
    <property type="project" value="UniProtKB-SubCell"/>
</dbReference>
<keyword evidence="5 6" id="KW-0472">Membrane</keyword>
<dbReference type="OrthoDB" id="370281at2759"/>
<dbReference type="InterPro" id="IPR036259">
    <property type="entry name" value="MFS_trans_sf"/>
</dbReference>
<dbReference type="Gene3D" id="1.20.1250.20">
    <property type="entry name" value="MFS general substrate transporter like domains"/>
    <property type="match status" value="1"/>
</dbReference>
<dbReference type="Pfam" id="PF07690">
    <property type="entry name" value="MFS_1"/>
    <property type="match status" value="1"/>
</dbReference>
<feature type="transmembrane region" description="Helical" evidence="6">
    <location>
        <begin position="210"/>
        <end position="234"/>
    </location>
</feature>
<evidence type="ECO:0000256" key="4">
    <source>
        <dbReference type="ARBA" id="ARBA00022989"/>
    </source>
</evidence>
<dbReference type="GO" id="GO:0022857">
    <property type="term" value="F:transmembrane transporter activity"/>
    <property type="evidence" value="ECO:0007669"/>
    <property type="project" value="InterPro"/>
</dbReference>
<name>A0A3P7PH14_CYLGO</name>
<protein>
    <recommendedName>
        <fullName evidence="9">Major facilitator superfamily (MFS) profile domain-containing protein</fullName>
    </recommendedName>
</protein>
<gene>
    <name evidence="7" type="ORF">CGOC_LOCUS8529</name>
</gene>
<accession>A0A3P7PH14</accession>
<evidence type="ECO:0000313" key="8">
    <source>
        <dbReference type="Proteomes" id="UP000271889"/>
    </source>
</evidence>
<dbReference type="InterPro" id="IPR051068">
    <property type="entry name" value="MFS_Domain-Containing_Protein"/>
</dbReference>
<dbReference type="PANTHER" id="PTHR23510:SF3">
    <property type="entry name" value="MAJOR FACILITATOR SUPERFAMILY DOMAIN-CONTAINING PROTEIN 8"/>
    <property type="match status" value="1"/>
</dbReference>
<evidence type="ECO:0000313" key="7">
    <source>
        <dbReference type="EMBL" id="VDN19312.1"/>
    </source>
</evidence>
<evidence type="ECO:0000256" key="2">
    <source>
        <dbReference type="ARBA" id="ARBA00022448"/>
    </source>
</evidence>
<comment type="subcellular location">
    <subcellularLocation>
        <location evidence="1">Endomembrane system</location>
        <topology evidence="1">Multi-pass membrane protein</topology>
    </subcellularLocation>
</comment>
<keyword evidence="8" id="KW-1185">Reference proteome</keyword>
<evidence type="ECO:0000256" key="6">
    <source>
        <dbReference type="SAM" id="Phobius"/>
    </source>
</evidence>
<dbReference type="EMBL" id="UYRV01104337">
    <property type="protein sequence ID" value="VDN19312.1"/>
    <property type="molecule type" value="Genomic_DNA"/>
</dbReference>
<proteinExistence type="predicted"/>
<dbReference type="GO" id="GO:0005765">
    <property type="term" value="C:lysosomal membrane"/>
    <property type="evidence" value="ECO:0007669"/>
    <property type="project" value="TreeGrafter"/>
</dbReference>
<organism evidence="7 8">
    <name type="scientific">Cylicostephanus goldi</name>
    <name type="common">Nematode worm</name>
    <dbReference type="NCBI Taxonomy" id="71465"/>
    <lineage>
        <taxon>Eukaryota</taxon>
        <taxon>Metazoa</taxon>
        <taxon>Ecdysozoa</taxon>
        <taxon>Nematoda</taxon>
        <taxon>Chromadorea</taxon>
        <taxon>Rhabditida</taxon>
        <taxon>Rhabditina</taxon>
        <taxon>Rhabditomorpha</taxon>
        <taxon>Strongyloidea</taxon>
        <taxon>Strongylidae</taxon>
        <taxon>Cylicostephanus</taxon>
    </lineage>
</organism>
<sequence length="266" mass="29209">MLGARLLTGFGAGTLSVLRAHAATASVPKDRLRAVSFGTAGYGLGLSFGPAIQAVFTPIGEYGARIGALVFNMYTVPAFFMVILSVICCFVVQFLFKEEYSVIKQEDTVIRLLISTPWSVAMYNWKDSDAVLYNGLLQTASCLVSSANSVLIGYTRIGNIEKRKQIIFGISPFYPGPLDYVPQGKNTTEIGRCLRSYDWCKDTVRVPFPIYFICFVFFFGISFPFTGSLSATLYSQTLRPRKQGIMQGIHSFGGSLAQFIAPIITT</sequence>
<dbReference type="InterPro" id="IPR011701">
    <property type="entry name" value="MFS"/>
</dbReference>
<feature type="transmembrane region" description="Helical" evidence="6">
    <location>
        <begin position="78"/>
        <end position="96"/>
    </location>
</feature>
<reference evidence="7 8" key="1">
    <citation type="submission" date="2018-11" db="EMBL/GenBank/DDBJ databases">
        <authorList>
            <consortium name="Pathogen Informatics"/>
        </authorList>
    </citation>
    <scope>NUCLEOTIDE SEQUENCE [LARGE SCALE GENOMIC DNA]</scope>
</reference>
<keyword evidence="2" id="KW-0813">Transport</keyword>
<evidence type="ECO:0000256" key="5">
    <source>
        <dbReference type="ARBA" id="ARBA00023136"/>
    </source>
</evidence>
<dbReference type="SUPFAM" id="SSF103473">
    <property type="entry name" value="MFS general substrate transporter"/>
    <property type="match status" value="1"/>
</dbReference>
<dbReference type="PANTHER" id="PTHR23510">
    <property type="entry name" value="INNER MEMBRANE TRANSPORT PROTEIN YAJR"/>
    <property type="match status" value="1"/>
</dbReference>
<evidence type="ECO:0000256" key="1">
    <source>
        <dbReference type="ARBA" id="ARBA00004127"/>
    </source>
</evidence>
<evidence type="ECO:0000256" key="3">
    <source>
        <dbReference type="ARBA" id="ARBA00022692"/>
    </source>
</evidence>
<dbReference type="AlphaFoldDB" id="A0A3P7PH14"/>